<protein>
    <submittedName>
        <fullName evidence="1">Argininosuccinate synthase</fullName>
        <ecNumber evidence="1">6.3.4.5</ecNumber>
    </submittedName>
</protein>
<organism evidence="1 2">
    <name type="scientific">Klebsiella pneumoniae</name>
    <dbReference type="NCBI Taxonomy" id="573"/>
    <lineage>
        <taxon>Bacteria</taxon>
        <taxon>Pseudomonadati</taxon>
        <taxon>Pseudomonadota</taxon>
        <taxon>Gammaproteobacteria</taxon>
        <taxon>Enterobacterales</taxon>
        <taxon>Enterobacteriaceae</taxon>
        <taxon>Klebsiella/Raoultella group</taxon>
        <taxon>Klebsiella</taxon>
        <taxon>Klebsiella pneumoniae complex</taxon>
    </lineage>
</organism>
<accession>A0A2X3CCE9</accession>
<evidence type="ECO:0000313" key="2">
    <source>
        <dbReference type="Proteomes" id="UP000251088"/>
    </source>
</evidence>
<sequence>MHIPLTWGQPDEDDYDAIPRRAKEYGAEGARLIDCRKQLSQKGSPRFSVALSITPPVG</sequence>
<dbReference type="Proteomes" id="UP000251088">
    <property type="component" value="Unassembled WGS sequence"/>
</dbReference>
<gene>
    <name evidence="1" type="primary">argG_3</name>
    <name evidence="1" type="ORF">NCTC9128_02725</name>
</gene>
<name>A0A2X3CCE9_KLEPN</name>
<dbReference type="AlphaFoldDB" id="A0A2X3CCE9"/>
<dbReference type="GO" id="GO:0004055">
    <property type="term" value="F:argininosuccinate synthase activity"/>
    <property type="evidence" value="ECO:0007669"/>
    <property type="project" value="UniProtKB-EC"/>
</dbReference>
<dbReference type="EMBL" id="UAWN01000012">
    <property type="protein sequence ID" value="SQC14632.1"/>
    <property type="molecule type" value="Genomic_DNA"/>
</dbReference>
<dbReference type="EC" id="6.3.4.5" evidence="1"/>
<evidence type="ECO:0000313" key="1">
    <source>
        <dbReference type="EMBL" id="SQC14632.1"/>
    </source>
</evidence>
<reference evidence="1 2" key="1">
    <citation type="submission" date="2018-06" db="EMBL/GenBank/DDBJ databases">
        <authorList>
            <consortium name="Pathogen Informatics"/>
            <person name="Doyle S."/>
        </authorList>
    </citation>
    <scope>NUCLEOTIDE SEQUENCE [LARGE SCALE GENOMIC DNA]</scope>
    <source>
        <strain evidence="1 2">NCTC9128</strain>
    </source>
</reference>
<proteinExistence type="predicted"/>
<keyword evidence="1" id="KW-0436">Ligase</keyword>